<accession>A0ABS8TI70</accession>
<name>A0ABS8TI70_DATST</name>
<sequence length="89" mass="10053">MTRYSRSGAAAPVALDPDQQRCLDKHGSASMEVVMVKVFCTCECMSTLAELLLRIMVLFWALRHGRRLSHWQGEVCFYDLAIAEAFSIL</sequence>
<dbReference type="Proteomes" id="UP000823775">
    <property type="component" value="Unassembled WGS sequence"/>
</dbReference>
<dbReference type="EMBL" id="JACEIK010001657">
    <property type="protein sequence ID" value="MCD7471209.1"/>
    <property type="molecule type" value="Genomic_DNA"/>
</dbReference>
<evidence type="ECO:0000313" key="2">
    <source>
        <dbReference type="Proteomes" id="UP000823775"/>
    </source>
</evidence>
<reference evidence="1 2" key="1">
    <citation type="journal article" date="2021" name="BMC Genomics">
        <title>Datura genome reveals duplications of psychoactive alkaloid biosynthetic genes and high mutation rate following tissue culture.</title>
        <authorList>
            <person name="Rajewski A."/>
            <person name="Carter-House D."/>
            <person name="Stajich J."/>
            <person name="Litt A."/>
        </authorList>
    </citation>
    <scope>NUCLEOTIDE SEQUENCE [LARGE SCALE GENOMIC DNA]</scope>
    <source>
        <strain evidence="1">AR-01</strain>
    </source>
</reference>
<evidence type="ECO:0000313" key="1">
    <source>
        <dbReference type="EMBL" id="MCD7471209.1"/>
    </source>
</evidence>
<comment type="caution">
    <text evidence="1">The sequence shown here is derived from an EMBL/GenBank/DDBJ whole genome shotgun (WGS) entry which is preliminary data.</text>
</comment>
<proteinExistence type="predicted"/>
<gene>
    <name evidence="1" type="ORF">HAX54_011526</name>
</gene>
<protein>
    <submittedName>
        <fullName evidence="1">Uncharacterized protein</fullName>
    </submittedName>
</protein>
<keyword evidence="2" id="KW-1185">Reference proteome</keyword>
<organism evidence="1 2">
    <name type="scientific">Datura stramonium</name>
    <name type="common">Jimsonweed</name>
    <name type="synonym">Common thornapple</name>
    <dbReference type="NCBI Taxonomy" id="4076"/>
    <lineage>
        <taxon>Eukaryota</taxon>
        <taxon>Viridiplantae</taxon>
        <taxon>Streptophyta</taxon>
        <taxon>Embryophyta</taxon>
        <taxon>Tracheophyta</taxon>
        <taxon>Spermatophyta</taxon>
        <taxon>Magnoliopsida</taxon>
        <taxon>eudicotyledons</taxon>
        <taxon>Gunneridae</taxon>
        <taxon>Pentapetalae</taxon>
        <taxon>asterids</taxon>
        <taxon>lamiids</taxon>
        <taxon>Solanales</taxon>
        <taxon>Solanaceae</taxon>
        <taxon>Solanoideae</taxon>
        <taxon>Datureae</taxon>
        <taxon>Datura</taxon>
    </lineage>
</organism>